<dbReference type="Proteomes" id="UP000504634">
    <property type="component" value="Unplaced"/>
</dbReference>
<evidence type="ECO:0000256" key="4">
    <source>
        <dbReference type="ARBA" id="ARBA00022723"/>
    </source>
</evidence>
<keyword evidence="5" id="KW-0378">Hydrolase</keyword>
<evidence type="ECO:0000256" key="2">
    <source>
        <dbReference type="ARBA" id="ARBA00001946"/>
    </source>
</evidence>
<dbReference type="GO" id="GO:0046872">
    <property type="term" value="F:metal ion binding"/>
    <property type="evidence" value="ECO:0007669"/>
    <property type="project" value="UniProtKB-KW"/>
</dbReference>
<evidence type="ECO:0000256" key="6">
    <source>
        <dbReference type="ARBA" id="ARBA00022842"/>
    </source>
</evidence>
<comment type="similarity">
    <text evidence="3">Belongs to the Nudix hydrolase family.</text>
</comment>
<dbReference type="AlphaFoldDB" id="A0A6J2TMT6"/>
<dbReference type="GO" id="GO:0005739">
    <property type="term" value="C:mitochondrion"/>
    <property type="evidence" value="ECO:0007669"/>
    <property type="project" value="TreeGrafter"/>
</dbReference>
<dbReference type="CDD" id="cd18870">
    <property type="entry name" value="NUDIX_AcylCoAdiphos_Nudt19"/>
    <property type="match status" value="1"/>
</dbReference>
<evidence type="ECO:0000256" key="3">
    <source>
        <dbReference type="ARBA" id="ARBA00005582"/>
    </source>
</evidence>
<evidence type="ECO:0000256" key="1">
    <source>
        <dbReference type="ARBA" id="ARBA00001936"/>
    </source>
</evidence>
<dbReference type="RefSeq" id="XP_030376825.1">
    <property type="nucleotide sequence ID" value="XM_030520965.1"/>
</dbReference>
<comment type="cofactor">
    <cofactor evidence="2">
        <name>Mg(2+)</name>
        <dbReference type="ChEBI" id="CHEBI:18420"/>
    </cofactor>
</comment>
<evidence type="ECO:0000313" key="9">
    <source>
        <dbReference type="RefSeq" id="XP_030376825.1"/>
    </source>
</evidence>
<dbReference type="PANTHER" id="PTHR12318:SF0">
    <property type="entry name" value="ACYL-COENZYME A DIPHOSPHATASE NUDT19"/>
    <property type="match status" value="1"/>
</dbReference>
<gene>
    <name evidence="9" type="primary">LOC115625791</name>
</gene>
<proteinExistence type="inferred from homology"/>
<comment type="cofactor">
    <cofactor evidence="1">
        <name>Mn(2+)</name>
        <dbReference type="ChEBI" id="CHEBI:29035"/>
    </cofactor>
</comment>
<accession>A0A6J2TMT6</accession>
<keyword evidence="6" id="KW-0460">Magnesium</keyword>
<dbReference type="InterPro" id="IPR015797">
    <property type="entry name" value="NUDIX_hydrolase-like_dom_sf"/>
</dbReference>
<keyword evidence="4" id="KW-0479">Metal-binding</keyword>
<organism evidence="8 9">
    <name type="scientific">Drosophila lebanonensis</name>
    <name type="common">Fruit fly</name>
    <name type="synonym">Scaptodrosophila lebanonensis</name>
    <dbReference type="NCBI Taxonomy" id="7225"/>
    <lineage>
        <taxon>Eukaryota</taxon>
        <taxon>Metazoa</taxon>
        <taxon>Ecdysozoa</taxon>
        <taxon>Arthropoda</taxon>
        <taxon>Hexapoda</taxon>
        <taxon>Insecta</taxon>
        <taxon>Pterygota</taxon>
        <taxon>Neoptera</taxon>
        <taxon>Endopterygota</taxon>
        <taxon>Diptera</taxon>
        <taxon>Brachycera</taxon>
        <taxon>Muscomorpha</taxon>
        <taxon>Ephydroidea</taxon>
        <taxon>Drosophilidae</taxon>
        <taxon>Scaptodrosophila</taxon>
    </lineage>
</organism>
<evidence type="ECO:0000256" key="7">
    <source>
        <dbReference type="ARBA" id="ARBA00023211"/>
    </source>
</evidence>
<dbReference type="Gene3D" id="3.90.79.10">
    <property type="entry name" value="Nucleoside Triphosphate Pyrophosphohydrolase"/>
    <property type="match status" value="1"/>
</dbReference>
<dbReference type="PANTHER" id="PTHR12318">
    <property type="entry name" value="TESTOSTERONE-REGULATED PROTEIN RP2"/>
    <property type="match status" value="1"/>
</dbReference>
<dbReference type="GO" id="GO:0016818">
    <property type="term" value="F:hydrolase activity, acting on acid anhydrides, in phosphorus-containing anhydrides"/>
    <property type="evidence" value="ECO:0007669"/>
    <property type="project" value="InterPro"/>
</dbReference>
<keyword evidence="8" id="KW-1185">Reference proteome</keyword>
<protein>
    <submittedName>
        <fullName evidence="9">Nucleoside diphosphate-linked moiety X motif 19 isoform X1</fullName>
    </submittedName>
</protein>
<evidence type="ECO:0000256" key="5">
    <source>
        <dbReference type="ARBA" id="ARBA00022801"/>
    </source>
</evidence>
<keyword evidence="7" id="KW-0464">Manganese</keyword>
<reference evidence="9" key="1">
    <citation type="submission" date="2025-08" db="UniProtKB">
        <authorList>
            <consortium name="RefSeq"/>
        </authorList>
    </citation>
    <scope>IDENTIFICATION</scope>
    <source>
        <strain evidence="9">11010-0011.00</strain>
        <tissue evidence="9">Whole body</tissue>
    </source>
</reference>
<name>A0A6J2TMT6_DROLE</name>
<dbReference type="InterPro" id="IPR039121">
    <property type="entry name" value="NUDT19"/>
</dbReference>
<sequence length="351" mass="40086">MSKQLLSKVRQSASLILFAKSKGEAVTSYDYNVLLFTRTSKSSFMPDSSVFPGGVCDAADSAPSWLAHFERYDVSARKLRDFLSRKAGGPASNGIDSIDTALSLRLTAIRETFEEMGILLCRDLKTFSNTSGYGQFHEQFDVTHWQKEVHNDANKFLTLCKELEVIPDIWSLHDWSAWRTPSTFTKRFQTAFFLTALEAKPSLHVEPIEVKDYAWRSPLEYLQRALAKQLWLPPPQFYELSRCLNFKTLETLREFAEKRADKGVVLFHPVLFKCSDGWVQLLPGDEMYPANPDASSEKIETGLSIAEFRAQVQEYKPLHRTEHKNQHESQLLINFEPADGQVQPIDARKLL</sequence>
<evidence type="ECO:0000313" key="8">
    <source>
        <dbReference type="Proteomes" id="UP000504634"/>
    </source>
</evidence>
<dbReference type="SUPFAM" id="SSF55811">
    <property type="entry name" value="Nudix"/>
    <property type="match status" value="1"/>
</dbReference>
<dbReference type="OrthoDB" id="1695362at2759"/>
<dbReference type="GeneID" id="115625791"/>